<proteinExistence type="predicted"/>
<sequence>MPAVPPCGPCQKPQDRARGKTSLPGVHDFSGVLKLRRFRHNFVRRHPRWLAPVAGVASQIIRHRALEYKWVDPADPMYMETRDEDSGDLVHTYTSLTMATVLSITDEDLVQLMYQILQIFPTFGCCMIDGHLRQLGHTSPHLALTSCTITFMAPQFPIQTIL</sequence>
<dbReference type="EMBL" id="JARJLG010000153">
    <property type="protein sequence ID" value="KAJ7735651.1"/>
    <property type="molecule type" value="Genomic_DNA"/>
</dbReference>
<name>A0AAD7MWS5_9AGAR</name>
<accession>A0AAD7MWS5</accession>
<protein>
    <submittedName>
        <fullName evidence="2">Uncharacterized protein</fullName>
    </submittedName>
</protein>
<feature type="region of interest" description="Disordered" evidence="1">
    <location>
        <begin position="1"/>
        <end position="23"/>
    </location>
</feature>
<keyword evidence="3" id="KW-1185">Reference proteome</keyword>
<evidence type="ECO:0000313" key="2">
    <source>
        <dbReference type="EMBL" id="KAJ7735651.1"/>
    </source>
</evidence>
<gene>
    <name evidence="2" type="ORF">DFH07DRAFT_779942</name>
</gene>
<reference evidence="2" key="1">
    <citation type="submission" date="2023-03" db="EMBL/GenBank/DDBJ databases">
        <title>Massive genome expansion in bonnet fungi (Mycena s.s.) driven by repeated elements and novel gene families across ecological guilds.</title>
        <authorList>
            <consortium name="Lawrence Berkeley National Laboratory"/>
            <person name="Harder C.B."/>
            <person name="Miyauchi S."/>
            <person name="Viragh M."/>
            <person name="Kuo A."/>
            <person name="Thoen E."/>
            <person name="Andreopoulos B."/>
            <person name="Lu D."/>
            <person name="Skrede I."/>
            <person name="Drula E."/>
            <person name="Henrissat B."/>
            <person name="Morin E."/>
            <person name="Kohler A."/>
            <person name="Barry K."/>
            <person name="LaButti K."/>
            <person name="Morin E."/>
            <person name="Salamov A."/>
            <person name="Lipzen A."/>
            <person name="Mereny Z."/>
            <person name="Hegedus B."/>
            <person name="Baldrian P."/>
            <person name="Stursova M."/>
            <person name="Weitz H."/>
            <person name="Taylor A."/>
            <person name="Grigoriev I.V."/>
            <person name="Nagy L.G."/>
            <person name="Martin F."/>
            <person name="Kauserud H."/>
        </authorList>
    </citation>
    <scope>NUCLEOTIDE SEQUENCE</scope>
    <source>
        <strain evidence="2">CBHHK188m</strain>
    </source>
</reference>
<evidence type="ECO:0000313" key="3">
    <source>
        <dbReference type="Proteomes" id="UP001215280"/>
    </source>
</evidence>
<comment type="caution">
    <text evidence="2">The sequence shown here is derived from an EMBL/GenBank/DDBJ whole genome shotgun (WGS) entry which is preliminary data.</text>
</comment>
<evidence type="ECO:0000256" key="1">
    <source>
        <dbReference type="SAM" id="MobiDB-lite"/>
    </source>
</evidence>
<organism evidence="2 3">
    <name type="scientific">Mycena maculata</name>
    <dbReference type="NCBI Taxonomy" id="230809"/>
    <lineage>
        <taxon>Eukaryota</taxon>
        <taxon>Fungi</taxon>
        <taxon>Dikarya</taxon>
        <taxon>Basidiomycota</taxon>
        <taxon>Agaricomycotina</taxon>
        <taxon>Agaricomycetes</taxon>
        <taxon>Agaricomycetidae</taxon>
        <taxon>Agaricales</taxon>
        <taxon>Marasmiineae</taxon>
        <taxon>Mycenaceae</taxon>
        <taxon>Mycena</taxon>
    </lineage>
</organism>
<dbReference type="Proteomes" id="UP001215280">
    <property type="component" value="Unassembled WGS sequence"/>
</dbReference>
<dbReference type="AlphaFoldDB" id="A0AAD7MWS5"/>